<accession>A0A077LY81</accession>
<evidence type="ECO:0000313" key="7">
    <source>
        <dbReference type="EMBL" id="CCH76934.1"/>
    </source>
</evidence>
<evidence type="ECO:0000256" key="4">
    <source>
        <dbReference type="ARBA" id="ARBA00023163"/>
    </source>
</evidence>
<keyword evidence="2" id="KW-0805">Transcription regulation</keyword>
<keyword evidence="4" id="KW-0804">Transcription</keyword>
<dbReference type="GO" id="GO:0000976">
    <property type="term" value="F:transcription cis-regulatory region binding"/>
    <property type="evidence" value="ECO:0007669"/>
    <property type="project" value="TreeGrafter"/>
</dbReference>
<dbReference type="Proteomes" id="UP000035721">
    <property type="component" value="Unassembled WGS sequence"/>
</dbReference>
<dbReference type="STRING" id="1194083.BN12_1550003"/>
<dbReference type="PROSITE" id="PS50977">
    <property type="entry name" value="HTH_TETR_2"/>
    <property type="match status" value="1"/>
</dbReference>
<dbReference type="PANTHER" id="PTHR30055">
    <property type="entry name" value="HTH-TYPE TRANSCRIPTIONAL REGULATOR RUTR"/>
    <property type="match status" value="1"/>
</dbReference>
<dbReference type="InterPro" id="IPR001647">
    <property type="entry name" value="HTH_TetR"/>
</dbReference>
<name>A0A077LY81_9MICO</name>
<keyword evidence="3 5" id="KW-0238">DNA-binding</keyword>
<dbReference type="GO" id="GO:0003700">
    <property type="term" value="F:DNA-binding transcription factor activity"/>
    <property type="evidence" value="ECO:0007669"/>
    <property type="project" value="TreeGrafter"/>
</dbReference>
<dbReference type="SUPFAM" id="SSF46689">
    <property type="entry name" value="Homeodomain-like"/>
    <property type="match status" value="1"/>
</dbReference>
<dbReference type="InterPro" id="IPR009057">
    <property type="entry name" value="Homeodomain-like_sf"/>
</dbReference>
<dbReference type="InterPro" id="IPR036271">
    <property type="entry name" value="Tet_transcr_reg_TetR-rel_C_sf"/>
</dbReference>
<dbReference type="InterPro" id="IPR050109">
    <property type="entry name" value="HTH-type_TetR-like_transc_reg"/>
</dbReference>
<sequence length="219" mass="23872">MAVARRSAGLTGDDLAEERRAAIMAAAEELVAVHGFDALRLRDVSRRAGVSIGLIQYYFTTRDELLLETMRQASRHRAEQWTRLGNGPLGAGERLAALLDGSISDRHRCVVWLETCAASTRHPELRPDVEHTQNAWRAAMRAVVDDGVAAGEFVPTIPVEDVVVLIVGLIDGLMLATATEAGDDVVQGHRIRLLHEAARRLLPPPTRRRRAGGGPRGGR</sequence>
<evidence type="ECO:0000259" key="6">
    <source>
        <dbReference type="PROSITE" id="PS50977"/>
    </source>
</evidence>
<evidence type="ECO:0000256" key="5">
    <source>
        <dbReference type="PROSITE-ProRule" id="PRU00335"/>
    </source>
</evidence>
<evidence type="ECO:0000256" key="2">
    <source>
        <dbReference type="ARBA" id="ARBA00023015"/>
    </source>
</evidence>
<organism evidence="7 8">
    <name type="scientific">Nostocoides japonicum T1-X7</name>
    <dbReference type="NCBI Taxonomy" id="1194083"/>
    <lineage>
        <taxon>Bacteria</taxon>
        <taxon>Bacillati</taxon>
        <taxon>Actinomycetota</taxon>
        <taxon>Actinomycetes</taxon>
        <taxon>Micrococcales</taxon>
        <taxon>Intrasporangiaceae</taxon>
        <taxon>Nostocoides</taxon>
    </lineage>
</organism>
<dbReference type="EMBL" id="CAJB01000063">
    <property type="protein sequence ID" value="CCH76934.1"/>
    <property type="molecule type" value="Genomic_DNA"/>
</dbReference>
<evidence type="ECO:0000256" key="1">
    <source>
        <dbReference type="ARBA" id="ARBA00022491"/>
    </source>
</evidence>
<feature type="DNA-binding region" description="H-T-H motif" evidence="5">
    <location>
        <begin position="40"/>
        <end position="59"/>
    </location>
</feature>
<dbReference type="Gene3D" id="1.10.357.10">
    <property type="entry name" value="Tetracycline Repressor, domain 2"/>
    <property type="match status" value="1"/>
</dbReference>
<protein>
    <submittedName>
        <fullName evidence="7">Putative transcriptional regulator, TetR family</fullName>
    </submittedName>
</protein>
<keyword evidence="1" id="KW-0678">Repressor</keyword>
<feature type="domain" description="HTH tetR-type" evidence="6">
    <location>
        <begin position="17"/>
        <end position="77"/>
    </location>
</feature>
<evidence type="ECO:0000256" key="3">
    <source>
        <dbReference type="ARBA" id="ARBA00023125"/>
    </source>
</evidence>
<dbReference type="Pfam" id="PF00440">
    <property type="entry name" value="TetR_N"/>
    <property type="match status" value="1"/>
</dbReference>
<dbReference type="OrthoDB" id="4746440at2"/>
<dbReference type="PRINTS" id="PR00455">
    <property type="entry name" value="HTHTETR"/>
</dbReference>
<comment type="caution">
    <text evidence="7">The sequence shown here is derived from an EMBL/GenBank/DDBJ whole genome shotgun (WGS) entry which is preliminary data.</text>
</comment>
<dbReference type="PANTHER" id="PTHR30055:SF234">
    <property type="entry name" value="HTH-TYPE TRANSCRIPTIONAL REGULATOR BETI"/>
    <property type="match status" value="1"/>
</dbReference>
<dbReference type="InterPro" id="IPR039538">
    <property type="entry name" value="BetI_C"/>
</dbReference>
<dbReference type="Pfam" id="PF13977">
    <property type="entry name" value="TetR_C_6"/>
    <property type="match status" value="1"/>
</dbReference>
<gene>
    <name evidence="7" type="ORF">BN12_1550003</name>
</gene>
<dbReference type="SUPFAM" id="SSF48498">
    <property type="entry name" value="Tetracyclin repressor-like, C-terminal domain"/>
    <property type="match status" value="1"/>
</dbReference>
<dbReference type="RefSeq" id="WP_157635519.1">
    <property type="nucleotide sequence ID" value="NZ_HF570958.1"/>
</dbReference>
<proteinExistence type="predicted"/>
<keyword evidence="8" id="KW-1185">Reference proteome</keyword>
<reference evidence="7 8" key="1">
    <citation type="journal article" date="2013" name="ISME J.">
        <title>A metabolic model for members of the genus Tetrasphaera involved in enhanced biological phosphorus removal.</title>
        <authorList>
            <person name="Kristiansen R."/>
            <person name="Nguyen H.T.T."/>
            <person name="Saunders A.M."/>
            <person name="Nielsen J.L."/>
            <person name="Wimmer R."/>
            <person name="Le V.Q."/>
            <person name="McIlroy S.J."/>
            <person name="Petrovski S."/>
            <person name="Seviour R.J."/>
            <person name="Calteau A."/>
            <person name="Nielsen K.L."/>
            <person name="Nielsen P.H."/>
        </authorList>
    </citation>
    <scope>NUCLEOTIDE SEQUENCE [LARGE SCALE GENOMIC DNA]</scope>
    <source>
        <strain evidence="7 8">T1-X7</strain>
    </source>
</reference>
<evidence type="ECO:0000313" key="8">
    <source>
        <dbReference type="Proteomes" id="UP000035721"/>
    </source>
</evidence>
<dbReference type="AlphaFoldDB" id="A0A077LY81"/>